<dbReference type="Gene3D" id="3.90.220.20">
    <property type="entry name" value="DNA methylase specificity domains"/>
    <property type="match status" value="2"/>
</dbReference>
<dbReference type="GO" id="GO:0003677">
    <property type="term" value="F:DNA binding"/>
    <property type="evidence" value="ECO:0007669"/>
    <property type="project" value="UniProtKB-KW"/>
</dbReference>
<evidence type="ECO:0000313" key="6">
    <source>
        <dbReference type="EMBL" id="TCL60038.1"/>
    </source>
</evidence>
<dbReference type="CDD" id="cd17260">
    <property type="entry name" value="RMtype1_S_EcoEI-TRD1-CR1_like"/>
    <property type="match status" value="1"/>
</dbReference>
<comment type="caution">
    <text evidence="6">The sequence shown here is derived from an EMBL/GenBank/DDBJ whole genome shotgun (WGS) entry which is preliminary data.</text>
</comment>
<evidence type="ECO:0000256" key="1">
    <source>
        <dbReference type="ARBA" id="ARBA00010923"/>
    </source>
</evidence>
<dbReference type="EMBL" id="SLUO01000003">
    <property type="protein sequence ID" value="TCL60038.1"/>
    <property type="molecule type" value="Genomic_DNA"/>
</dbReference>
<evidence type="ECO:0000259" key="5">
    <source>
        <dbReference type="Pfam" id="PF01420"/>
    </source>
</evidence>
<evidence type="ECO:0000313" key="7">
    <source>
        <dbReference type="Proteomes" id="UP000295718"/>
    </source>
</evidence>
<protein>
    <submittedName>
        <fullName evidence="6">Type I restriction enzyme S subunit</fullName>
    </submittedName>
</protein>
<feature type="domain" description="Type I restriction modification DNA specificity" evidence="5">
    <location>
        <begin position="243"/>
        <end position="414"/>
    </location>
</feature>
<dbReference type="InterPro" id="IPR000055">
    <property type="entry name" value="Restrct_endonuc_typeI_TRD"/>
</dbReference>
<reference evidence="6 7" key="1">
    <citation type="submission" date="2019-03" db="EMBL/GenBank/DDBJ databases">
        <title>Genomic Encyclopedia of Type Strains, Phase IV (KMG-IV): sequencing the most valuable type-strain genomes for metagenomic binning, comparative biology and taxonomic classification.</title>
        <authorList>
            <person name="Goeker M."/>
        </authorList>
    </citation>
    <scope>NUCLEOTIDE SEQUENCE [LARGE SCALE GENOMIC DNA]</scope>
    <source>
        <strain evidence="6 7">DSM 100556</strain>
    </source>
</reference>
<comment type="subunit">
    <text evidence="4">The methyltransferase is composed of M and S polypeptides.</text>
</comment>
<dbReference type="InterPro" id="IPR044946">
    <property type="entry name" value="Restrct_endonuc_typeI_TRD_sf"/>
</dbReference>
<dbReference type="CDD" id="cd17522">
    <property type="entry name" value="RMtype1_S_MjaORF1531P-TRD1-CR1_like"/>
    <property type="match status" value="1"/>
</dbReference>
<accession>A0A4R1R3S4</accession>
<proteinExistence type="inferred from homology"/>
<dbReference type="AlphaFoldDB" id="A0A4R1R3S4"/>
<evidence type="ECO:0000256" key="2">
    <source>
        <dbReference type="ARBA" id="ARBA00022747"/>
    </source>
</evidence>
<gene>
    <name evidence="6" type="ORF">EDD76_103230</name>
</gene>
<keyword evidence="7" id="KW-1185">Reference proteome</keyword>
<dbReference type="Pfam" id="PF01420">
    <property type="entry name" value="Methylase_S"/>
    <property type="match status" value="2"/>
</dbReference>
<dbReference type="SUPFAM" id="SSF116734">
    <property type="entry name" value="DNA methylase specificity domain"/>
    <property type="match status" value="2"/>
</dbReference>
<dbReference type="Proteomes" id="UP000295718">
    <property type="component" value="Unassembled WGS sequence"/>
</dbReference>
<dbReference type="PANTHER" id="PTHR43140">
    <property type="entry name" value="TYPE-1 RESTRICTION ENZYME ECOKI SPECIFICITY PROTEIN"/>
    <property type="match status" value="1"/>
</dbReference>
<evidence type="ECO:0000256" key="4">
    <source>
        <dbReference type="ARBA" id="ARBA00038652"/>
    </source>
</evidence>
<sequence>MAKKKESLTLDEGLDKALVADWEQPYQVPNNWLWIRLGELLTEVKNGTTIKQDKALEGFNVTRIESLQQQTIDFNRLGVIVDDSKIKDSDWYKKGDIALSHINSAEHVGKTAFITEDMLPLVHGMNLLRLRFNNLFDPKLFQLFSQSFQYKQSVIERINMAVNQVSINQKQLCTIEVPLPPLDEQQRIVGRIQSLFFKLDEAKEKAQVALDSFEKRKTTILHMAFTGELTKKWRKDNNIDLDSWEKTKLGKACQVNPKRVDIKKMDDTTIVTFVPMPSVSEILGEITEPISERLQKVKKGYTNFCTDDVLFAKITPCMENGKSAVVGNLENNLGFGSTEFHVLRSNENTFNRYIYHLVRWKKFRDEAKTVMTGAVGQQRVPKSFMEEYSLYLPSLPEQTEIVRILDSIFENEQQAKELTCVIEKIDLIKKAILARAFRGELGTNNPEEESALQHLKEMLSKENIEEQKPNKKQITIPNSISKQFKTDLEEQIYRVILENQNSTLNQILSCISSSKHLDAMEVITILYEKGLINKKEDLYSAK</sequence>
<name>A0A4R1R3S4_9FIRM</name>
<dbReference type="PANTHER" id="PTHR43140:SF1">
    <property type="entry name" value="TYPE I RESTRICTION ENZYME ECOKI SPECIFICITY SUBUNIT"/>
    <property type="match status" value="1"/>
</dbReference>
<evidence type="ECO:0000256" key="3">
    <source>
        <dbReference type="ARBA" id="ARBA00023125"/>
    </source>
</evidence>
<dbReference type="GO" id="GO:0009307">
    <property type="term" value="P:DNA restriction-modification system"/>
    <property type="evidence" value="ECO:0007669"/>
    <property type="project" value="UniProtKB-KW"/>
</dbReference>
<dbReference type="RefSeq" id="WP_081905866.1">
    <property type="nucleotide sequence ID" value="NZ_JPNB01000001.1"/>
</dbReference>
<keyword evidence="2" id="KW-0680">Restriction system</keyword>
<keyword evidence="3" id="KW-0238">DNA-binding</keyword>
<comment type="similarity">
    <text evidence="1">Belongs to the type-I restriction system S methylase family.</text>
</comment>
<dbReference type="InterPro" id="IPR051212">
    <property type="entry name" value="Type-I_RE_S_subunit"/>
</dbReference>
<feature type="domain" description="Type I restriction modification DNA specificity" evidence="5">
    <location>
        <begin position="29"/>
        <end position="204"/>
    </location>
</feature>
<dbReference type="STRING" id="1469948.GCA_000732725_00831"/>
<organism evidence="6 7">
    <name type="scientific">Kineothrix alysoides</name>
    <dbReference type="NCBI Taxonomy" id="1469948"/>
    <lineage>
        <taxon>Bacteria</taxon>
        <taxon>Bacillati</taxon>
        <taxon>Bacillota</taxon>
        <taxon>Clostridia</taxon>
        <taxon>Lachnospirales</taxon>
        <taxon>Lachnospiraceae</taxon>
        <taxon>Kineothrix</taxon>
    </lineage>
</organism>